<dbReference type="NCBIfam" id="TIGR02352">
    <property type="entry name" value="thiamin_ThiO"/>
    <property type="match status" value="1"/>
</dbReference>
<proteinExistence type="predicted"/>
<dbReference type="PANTHER" id="PTHR13847:SF289">
    <property type="entry name" value="GLYCINE OXIDASE"/>
    <property type="match status" value="1"/>
</dbReference>
<keyword evidence="3" id="KW-0560">Oxidoreductase</keyword>
<dbReference type="STRING" id="47855.GA0070606_4007"/>
<dbReference type="OrthoDB" id="3214401at2"/>
<evidence type="ECO:0000256" key="6">
    <source>
        <dbReference type="SAM" id="MobiDB-lite"/>
    </source>
</evidence>
<comment type="pathway">
    <text evidence="1">Cofactor biosynthesis; thiamine diphosphate biosynthesis.</text>
</comment>
<dbReference type="GO" id="GO:0009229">
    <property type="term" value="P:thiamine diphosphate biosynthetic process"/>
    <property type="evidence" value="ECO:0007669"/>
    <property type="project" value="UniProtKB-UniPathway"/>
</dbReference>
<evidence type="ECO:0000259" key="7">
    <source>
        <dbReference type="Pfam" id="PF01266"/>
    </source>
</evidence>
<keyword evidence="9" id="KW-1185">Reference proteome</keyword>
<gene>
    <name evidence="8" type="ORF">GA0070606_4007</name>
</gene>
<evidence type="ECO:0000256" key="5">
    <source>
        <dbReference type="ARBA" id="ARBA00050018"/>
    </source>
</evidence>
<dbReference type="RefSeq" id="WP_091102628.1">
    <property type="nucleotide sequence ID" value="NZ_FMHZ01000002.1"/>
</dbReference>
<dbReference type="InterPro" id="IPR006076">
    <property type="entry name" value="FAD-dep_OxRdtase"/>
</dbReference>
<dbReference type="GO" id="GO:0043799">
    <property type="term" value="F:glycine oxidase activity"/>
    <property type="evidence" value="ECO:0007669"/>
    <property type="project" value="UniProtKB-EC"/>
</dbReference>
<accession>A0A1C6VE60</accession>
<dbReference type="SUPFAM" id="SSF51905">
    <property type="entry name" value="FAD/NAD(P)-binding domain"/>
    <property type="match status" value="1"/>
</dbReference>
<dbReference type="Proteomes" id="UP000199001">
    <property type="component" value="Unassembled WGS sequence"/>
</dbReference>
<dbReference type="GO" id="GO:0005737">
    <property type="term" value="C:cytoplasm"/>
    <property type="evidence" value="ECO:0007669"/>
    <property type="project" value="TreeGrafter"/>
</dbReference>
<name>A0A1C6VE60_9ACTN</name>
<dbReference type="InterPro" id="IPR036188">
    <property type="entry name" value="FAD/NAD-bd_sf"/>
</dbReference>
<keyword evidence="2" id="KW-0784">Thiamine biosynthesis</keyword>
<feature type="domain" description="FAD dependent oxidoreductase" evidence="7">
    <location>
        <begin position="6"/>
        <end position="337"/>
    </location>
</feature>
<dbReference type="SUPFAM" id="SSF54373">
    <property type="entry name" value="FAD-linked reductases, C-terminal domain"/>
    <property type="match status" value="1"/>
</dbReference>
<dbReference type="UniPathway" id="UPA00060"/>
<dbReference type="GO" id="GO:0009228">
    <property type="term" value="P:thiamine biosynthetic process"/>
    <property type="evidence" value="ECO:0007669"/>
    <property type="project" value="UniProtKB-KW"/>
</dbReference>
<dbReference type="Pfam" id="PF01266">
    <property type="entry name" value="DAO"/>
    <property type="match status" value="1"/>
</dbReference>
<evidence type="ECO:0000256" key="3">
    <source>
        <dbReference type="ARBA" id="ARBA00023002"/>
    </source>
</evidence>
<evidence type="ECO:0000256" key="1">
    <source>
        <dbReference type="ARBA" id="ARBA00004948"/>
    </source>
</evidence>
<feature type="region of interest" description="Disordered" evidence="6">
    <location>
        <begin position="411"/>
        <end position="434"/>
    </location>
</feature>
<evidence type="ECO:0000256" key="2">
    <source>
        <dbReference type="ARBA" id="ARBA00022977"/>
    </source>
</evidence>
<dbReference type="EC" id="1.4.3.19" evidence="5"/>
<evidence type="ECO:0000313" key="8">
    <source>
        <dbReference type="EMBL" id="SCL64626.1"/>
    </source>
</evidence>
<dbReference type="InterPro" id="IPR012727">
    <property type="entry name" value="Gly_oxidase_ThiO"/>
</dbReference>
<comment type="catalytic activity">
    <reaction evidence="4">
        <text>glycine + O2 + H2O = glyoxylate + H2O2 + NH4(+)</text>
        <dbReference type="Rhea" id="RHEA:11532"/>
        <dbReference type="ChEBI" id="CHEBI:15377"/>
        <dbReference type="ChEBI" id="CHEBI:15379"/>
        <dbReference type="ChEBI" id="CHEBI:16240"/>
        <dbReference type="ChEBI" id="CHEBI:28938"/>
        <dbReference type="ChEBI" id="CHEBI:36655"/>
        <dbReference type="ChEBI" id="CHEBI:57305"/>
        <dbReference type="EC" id="1.4.3.19"/>
    </reaction>
</comment>
<dbReference type="GO" id="GO:0050660">
    <property type="term" value="F:flavin adenine dinucleotide binding"/>
    <property type="evidence" value="ECO:0007669"/>
    <property type="project" value="InterPro"/>
</dbReference>
<evidence type="ECO:0000313" key="9">
    <source>
        <dbReference type="Proteomes" id="UP000199001"/>
    </source>
</evidence>
<evidence type="ECO:0000256" key="4">
    <source>
        <dbReference type="ARBA" id="ARBA00049872"/>
    </source>
</evidence>
<dbReference type="PANTHER" id="PTHR13847">
    <property type="entry name" value="SARCOSINE DEHYDROGENASE-RELATED"/>
    <property type="match status" value="1"/>
</dbReference>
<dbReference type="Gene3D" id="3.50.50.60">
    <property type="entry name" value="FAD/NAD(P)-binding domain"/>
    <property type="match status" value="1"/>
</dbReference>
<reference evidence="9" key="1">
    <citation type="submission" date="2016-06" db="EMBL/GenBank/DDBJ databases">
        <authorList>
            <person name="Varghese N."/>
            <person name="Submissions Spin"/>
        </authorList>
    </citation>
    <scope>NUCLEOTIDE SEQUENCE [LARGE SCALE GENOMIC DNA]</scope>
    <source>
        <strain evidence="9">DSM 43903</strain>
    </source>
</reference>
<dbReference type="AlphaFoldDB" id="A0A1C6VE60"/>
<dbReference type="EMBL" id="FMHZ01000002">
    <property type="protein sequence ID" value="SCL64626.1"/>
    <property type="molecule type" value="Genomic_DNA"/>
</dbReference>
<sequence>MLSRPDVAVVGAGPVGLGIAWRCAARGLRVVVHDPAPGSGASHVAAGMLAPVAEAYFGEHELTGLLTASAARWPAFAAELTAATGADIGYRTEGTLMVGLTADDLAEARRLWAYQQGLGLPVTPLRPSALRDREPALAPRVRGGALAATDHQVDPRRLVPALRTAAERAGATLLPTAVRRLSDVDARVTVVAAGCGAAALTGLPVRPVKGQVLRLRAPGGVPPGFRHVIRGYADGEHVYLVPREDGEVVVGATVEERTDTDVSAGAVLRLLRAAVDLLPELAEYDLVETLAGLRPGTPDNAPILGPLPDRPGVLLATGHHRHGIVLTPVTADLIADLVVTGTPDPLLAPFTPARFLPPNPAGPVGVTGPVGVAELAESADSAGIAGSAATGGSAATAGSASVVRSAAGVAPAVPAVGGRTGPGPSAPEEEHTWN</sequence>
<dbReference type="Gene3D" id="3.30.9.10">
    <property type="entry name" value="D-Amino Acid Oxidase, subunit A, domain 2"/>
    <property type="match status" value="1"/>
</dbReference>
<protein>
    <recommendedName>
        <fullName evidence="5">glycine oxidase</fullName>
        <ecNumber evidence="5">1.4.3.19</ecNumber>
    </recommendedName>
</protein>
<organism evidence="8 9">
    <name type="scientific">Micromonospora citrea</name>
    <dbReference type="NCBI Taxonomy" id="47855"/>
    <lineage>
        <taxon>Bacteria</taxon>
        <taxon>Bacillati</taxon>
        <taxon>Actinomycetota</taxon>
        <taxon>Actinomycetes</taxon>
        <taxon>Micromonosporales</taxon>
        <taxon>Micromonosporaceae</taxon>
        <taxon>Micromonospora</taxon>
    </lineage>
</organism>